<keyword evidence="7" id="KW-0812">Transmembrane</keyword>
<dbReference type="FunFam" id="3.80.10.10:FF:000041">
    <property type="entry name" value="LRR receptor-like serine/threonine-protein kinase ERECTA"/>
    <property type="match status" value="1"/>
</dbReference>
<keyword evidence="7" id="KW-0472">Membrane</keyword>
<accession>A0A9N8ECM7</accession>
<proteinExistence type="predicted"/>
<dbReference type="OrthoDB" id="2021138at2759"/>
<feature type="region of interest" description="Disordered" evidence="6">
    <location>
        <begin position="24"/>
        <end position="60"/>
    </location>
</feature>
<comment type="subcellular location">
    <subcellularLocation>
        <location evidence="1">Cell membrane</location>
    </subcellularLocation>
</comment>
<dbReference type="SUPFAM" id="SSF50965">
    <property type="entry name" value="Galactose oxidase, central domain"/>
    <property type="match status" value="1"/>
</dbReference>
<dbReference type="InterPro" id="IPR052595">
    <property type="entry name" value="LRRC69/RLP"/>
</dbReference>
<evidence type="ECO:0000256" key="2">
    <source>
        <dbReference type="ARBA" id="ARBA00022475"/>
    </source>
</evidence>
<dbReference type="PANTHER" id="PTHR48057">
    <property type="entry name" value="LEUCINE-RICH REPEAT SERINE/THREONINE-PROTEIN KINASE 1"/>
    <property type="match status" value="1"/>
</dbReference>
<feature type="compositionally biased region" description="Polar residues" evidence="6">
    <location>
        <begin position="162"/>
        <end position="179"/>
    </location>
</feature>
<dbReference type="FunFam" id="3.80.10.10:FF:000383">
    <property type="entry name" value="Leucine-rich repeat receptor protein kinase EMS1"/>
    <property type="match status" value="1"/>
</dbReference>
<dbReference type="Gene3D" id="3.80.10.10">
    <property type="entry name" value="Ribonuclease Inhibitor"/>
    <property type="match status" value="2"/>
</dbReference>
<dbReference type="InterPro" id="IPR003591">
    <property type="entry name" value="Leu-rich_rpt_typical-subtyp"/>
</dbReference>
<dbReference type="AlphaFoldDB" id="A0A9N8ECM7"/>
<dbReference type="Gene3D" id="2.130.10.130">
    <property type="entry name" value="Integrin alpha, N-terminal"/>
    <property type="match status" value="1"/>
</dbReference>
<feature type="region of interest" description="Disordered" evidence="6">
    <location>
        <begin position="143"/>
        <end position="181"/>
    </location>
</feature>
<dbReference type="InterPro" id="IPR013519">
    <property type="entry name" value="Int_alpha_beta-p"/>
</dbReference>
<dbReference type="SMART" id="SM00369">
    <property type="entry name" value="LRR_TYP"/>
    <property type="match status" value="4"/>
</dbReference>
<dbReference type="Pfam" id="PF00560">
    <property type="entry name" value="LRR_1"/>
    <property type="match status" value="3"/>
</dbReference>
<dbReference type="EMBL" id="CAICTM010000882">
    <property type="protein sequence ID" value="CAB9517824.1"/>
    <property type="molecule type" value="Genomic_DNA"/>
</dbReference>
<evidence type="ECO:0000256" key="7">
    <source>
        <dbReference type="SAM" id="Phobius"/>
    </source>
</evidence>
<name>A0A9N8ECM7_9STRA</name>
<dbReference type="GO" id="GO:0005886">
    <property type="term" value="C:plasma membrane"/>
    <property type="evidence" value="ECO:0007669"/>
    <property type="project" value="UniProtKB-SubCell"/>
</dbReference>
<dbReference type="PROSITE" id="PS51450">
    <property type="entry name" value="LRR"/>
    <property type="match status" value="1"/>
</dbReference>
<dbReference type="InterPro" id="IPR001611">
    <property type="entry name" value="Leu-rich_rpt"/>
</dbReference>
<feature type="compositionally biased region" description="Basic and acidic residues" evidence="6">
    <location>
        <begin position="24"/>
        <end position="34"/>
    </location>
</feature>
<evidence type="ECO:0000256" key="4">
    <source>
        <dbReference type="ARBA" id="ARBA00022737"/>
    </source>
</evidence>
<dbReference type="PROSITE" id="PS51470">
    <property type="entry name" value="FG_GAP"/>
    <property type="match status" value="1"/>
</dbReference>
<dbReference type="Proteomes" id="UP001153069">
    <property type="component" value="Unassembled WGS sequence"/>
</dbReference>
<feature type="transmembrane region" description="Helical" evidence="7">
    <location>
        <begin position="116"/>
        <end position="140"/>
    </location>
</feature>
<evidence type="ECO:0000256" key="1">
    <source>
        <dbReference type="ARBA" id="ARBA00004236"/>
    </source>
</evidence>
<keyword evidence="9" id="KW-1185">Reference proteome</keyword>
<dbReference type="InterPro" id="IPR011043">
    <property type="entry name" value="Gal_Oxase/kelch_b-propeller"/>
</dbReference>
<feature type="repeat" description="FG-GAP" evidence="5">
    <location>
        <begin position="513"/>
        <end position="567"/>
    </location>
</feature>
<evidence type="ECO:0000256" key="6">
    <source>
        <dbReference type="SAM" id="MobiDB-lite"/>
    </source>
</evidence>
<feature type="compositionally biased region" description="Low complexity" evidence="6">
    <location>
        <begin position="150"/>
        <end position="161"/>
    </location>
</feature>
<gene>
    <name evidence="8" type="ORF">SEMRO_883_G215470.1</name>
</gene>
<evidence type="ECO:0000313" key="8">
    <source>
        <dbReference type="EMBL" id="CAB9517824.1"/>
    </source>
</evidence>
<dbReference type="InterPro" id="IPR028994">
    <property type="entry name" value="Integrin_alpha_N"/>
</dbReference>
<evidence type="ECO:0000256" key="3">
    <source>
        <dbReference type="ARBA" id="ARBA00022614"/>
    </source>
</evidence>
<keyword evidence="2" id="KW-1003">Cell membrane</keyword>
<dbReference type="SUPFAM" id="SSF52058">
    <property type="entry name" value="L domain-like"/>
    <property type="match status" value="1"/>
</dbReference>
<keyword evidence="7" id="KW-1133">Transmembrane helix</keyword>
<evidence type="ECO:0000313" key="9">
    <source>
        <dbReference type="Proteomes" id="UP001153069"/>
    </source>
</evidence>
<keyword evidence="4" id="KW-0677">Repeat</keyword>
<reference evidence="8" key="1">
    <citation type="submission" date="2020-06" db="EMBL/GenBank/DDBJ databases">
        <authorList>
            <consortium name="Plant Systems Biology data submission"/>
        </authorList>
    </citation>
    <scope>NUCLEOTIDE SEQUENCE</scope>
    <source>
        <strain evidence="8">D6</strain>
    </source>
</reference>
<dbReference type="PANTHER" id="PTHR48057:SF7">
    <property type="entry name" value="LEUCINE-RICH REPEAT SERINE_THREONINE-PROTEIN KINASE 1"/>
    <property type="match status" value="1"/>
</dbReference>
<dbReference type="InterPro" id="IPR032675">
    <property type="entry name" value="LRR_dom_sf"/>
</dbReference>
<organism evidence="8 9">
    <name type="scientific">Seminavis robusta</name>
    <dbReference type="NCBI Taxonomy" id="568900"/>
    <lineage>
        <taxon>Eukaryota</taxon>
        <taxon>Sar</taxon>
        <taxon>Stramenopiles</taxon>
        <taxon>Ochrophyta</taxon>
        <taxon>Bacillariophyta</taxon>
        <taxon>Bacillariophyceae</taxon>
        <taxon>Bacillariophycidae</taxon>
        <taxon>Naviculales</taxon>
        <taxon>Naviculaceae</taxon>
        <taxon>Seminavis</taxon>
    </lineage>
</organism>
<evidence type="ECO:0000256" key="5">
    <source>
        <dbReference type="PROSITE-ProRule" id="PRU00803"/>
    </source>
</evidence>
<protein>
    <submittedName>
        <fullName evidence="8">Leucine Rich Repeat</fullName>
    </submittedName>
</protein>
<comment type="caution">
    <text evidence="8">The sequence shown here is derived from an EMBL/GenBank/DDBJ whole genome shotgun (WGS) entry which is preliminary data.</text>
</comment>
<feature type="compositionally biased region" description="Basic and acidic residues" evidence="6">
    <location>
        <begin position="41"/>
        <end position="51"/>
    </location>
</feature>
<sequence>MSLRDPNPEDTKVDETGDLKVEMKFAAAGEHKDPDPEDNSSIDKDVNDDPSKCPPDLSGTKTSCLQAEAYSEEDKRRILSSLQNEQSVREIDNLINQLRTFPSSSDNKKSSKRSKILFSVALILLAIAAGTIAIVLGLTLTNGNKNDNDPTGATGPLTTPGNDTTINETSNPNNNSSIDDTPATLVWDQVGRDLSGTLCTEFACINTQHRFGASVSLSGDGKLVAVGSGERGIPDRYQELPEDPYDSAFVSTFEYVDDSAWVSLPVPGDSSSGFYKSVALSENGRVLAVGSPVKQGVGEVNVYRLVGEGPDKGWEPMGDTILGVTEPPQDDDFEPYYPRDGLFGWAVSLSSDGSILAVGAPEYFAYDYNETTGDYTAVQGQATVYSYESDIQSWVQMGDGLNDGSNGDVLDKLGWALQLSGDGLSLVVSAPASEWPNDESGVVFVMKYENNTWSQFGQAIAGDGRHFTFGKAVAISRDGMTVAASSPEDFASADGNGFARIYRYFSQSGDWAQLGQRIVGSLYRSKFGTSIALSGDGNQVVIGAPGTAGYGFGHVHVYELDGGSWVQLGNSILGETPGYAVAVSTYGTTVAVGDHSDDRESGQVRVFRLQELGPDEPPPETLPPSIPIRTYDFSTTEINDLPDERLTSIPTEVGSLTRLTRISLNETYLTGTIPTDWSQLSLLQELDLSDNSLSSTIPSELGLLTSLTRLSLATNSLIGSIPTDLGLLTALTELDLGWNDLSGALPSEFGNLKALNRLSLRDDSLTGSIPTELFLLTALTEVDFDYNSFKNFPSEVGLLSALTNLGIENNSLEGTLPSEVGLLLQLTRLDLVGNSLNGTLPSELGLMTALNGIYVYDMSFSGSIPSELGLLQTMQWLYLYNNSFTGTVPTSVCMLALTRLDACYVDEGEVSVPDNCPCGLP</sequence>
<keyword evidence="3" id="KW-0433">Leucine-rich repeat</keyword>